<dbReference type="EMBL" id="CP088295">
    <property type="protein sequence ID" value="UUY01821.1"/>
    <property type="molecule type" value="Genomic_DNA"/>
</dbReference>
<sequence length="80" mass="9310">MTGARRLGQPRAAQVRAGPGGRPLVVDGNAVEAVRETWLLEDRWWTDRPLRRRYWEVVTDRGELVVVFRDLVAGAWRRQR</sequence>
<accession>A0ABY5PB54</accession>
<evidence type="ECO:0000313" key="2">
    <source>
        <dbReference type="EMBL" id="UUY01821.1"/>
    </source>
</evidence>
<reference evidence="3" key="1">
    <citation type="submission" date="2021-11" db="EMBL/GenBank/DDBJ databases">
        <title>Cultivation dependent microbiological survey of springs from the worlds oldest radium mine currently devoted to the extraction of radon-saturated water.</title>
        <authorList>
            <person name="Kapinusova G."/>
            <person name="Smrhova T."/>
            <person name="Strejcek M."/>
            <person name="Suman J."/>
            <person name="Jani K."/>
            <person name="Pajer P."/>
            <person name="Uhlik O."/>
        </authorList>
    </citation>
    <scope>NUCLEOTIDE SEQUENCE [LARGE SCALE GENOMIC DNA]</scope>
    <source>
        <strain evidence="3">J379</strain>
    </source>
</reference>
<gene>
    <name evidence="2" type="ORF">LRS13_13925</name>
</gene>
<feature type="region of interest" description="Disordered" evidence="1">
    <location>
        <begin position="1"/>
        <end position="20"/>
    </location>
</feature>
<evidence type="ECO:0000313" key="3">
    <source>
        <dbReference type="Proteomes" id="UP001058860"/>
    </source>
</evidence>
<proteinExistence type="predicted"/>
<evidence type="ECO:0000256" key="1">
    <source>
        <dbReference type="SAM" id="MobiDB-lite"/>
    </source>
</evidence>
<name>A0ABY5PB54_9ACTN</name>
<dbReference type="RefSeq" id="WP_353862367.1">
    <property type="nucleotide sequence ID" value="NZ_CP088295.1"/>
</dbReference>
<protein>
    <submittedName>
        <fullName evidence="2">Uncharacterized protein</fullName>
    </submittedName>
</protein>
<organism evidence="2 3">
    <name type="scientific">Svornostia abyssi</name>
    <dbReference type="NCBI Taxonomy" id="2898438"/>
    <lineage>
        <taxon>Bacteria</taxon>
        <taxon>Bacillati</taxon>
        <taxon>Actinomycetota</taxon>
        <taxon>Thermoleophilia</taxon>
        <taxon>Solirubrobacterales</taxon>
        <taxon>Baekduiaceae</taxon>
        <taxon>Svornostia</taxon>
    </lineage>
</organism>
<dbReference type="Proteomes" id="UP001058860">
    <property type="component" value="Chromosome"/>
</dbReference>
<keyword evidence="3" id="KW-1185">Reference proteome</keyword>